<feature type="compositionally biased region" description="Basic and acidic residues" evidence="1">
    <location>
        <begin position="475"/>
        <end position="491"/>
    </location>
</feature>
<keyword evidence="2" id="KW-0732">Signal</keyword>
<feature type="domain" description="SLH" evidence="3">
    <location>
        <begin position="622"/>
        <end position="684"/>
    </location>
</feature>
<evidence type="ECO:0000313" key="4">
    <source>
        <dbReference type="EMBL" id="PSJ86590.1"/>
    </source>
</evidence>
<name>A0A2P7UI04_9BACL</name>
<dbReference type="PROSITE" id="PS51272">
    <property type="entry name" value="SLH"/>
    <property type="match status" value="1"/>
</dbReference>
<dbReference type="AlphaFoldDB" id="A0A2P7UI04"/>
<evidence type="ECO:0000259" key="3">
    <source>
        <dbReference type="PROSITE" id="PS51272"/>
    </source>
</evidence>
<evidence type="ECO:0000256" key="1">
    <source>
        <dbReference type="SAM" id="MobiDB-lite"/>
    </source>
</evidence>
<dbReference type="InterPro" id="IPR001119">
    <property type="entry name" value="SLH_dom"/>
</dbReference>
<proteinExistence type="predicted"/>
<dbReference type="Pfam" id="PF16244">
    <property type="entry name" value="DUF4901"/>
    <property type="match status" value="2"/>
</dbReference>
<accession>A0A2P7UI04</accession>
<comment type="caution">
    <text evidence="4">The sequence shown here is derived from an EMBL/GenBank/DDBJ whole genome shotgun (WGS) entry which is preliminary data.</text>
</comment>
<organism evidence="4 5">
    <name type="scientific">Brevibacillus fortis</name>
    <dbReference type="NCBI Taxonomy" id="2126352"/>
    <lineage>
        <taxon>Bacteria</taxon>
        <taxon>Bacillati</taxon>
        <taxon>Bacillota</taxon>
        <taxon>Bacilli</taxon>
        <taxon>Bacillales</taxon>
        <taxon>Paenibacillaceae</taxon>
        <taxon>Brevibacillus</taxon>
    </lineage>
</organism>
<evidence type="ECO:0000313" key="5">
    <source>
        <dbReference type="Proteomes" id="UP000240419"/>
    </source>
</evidence>
<dbReference type="RefSeq" id="WP_106841898.1">
    <property type="nucleotide sequence ID" value="NZ_JBCNIW010000045.1"/>
</dbReference>
<keyword evidence="5" id="KW-1185">Reference proteome</keyword>
<reference evidence="4 5" key="1">
    <citation type="submission" date="2018-03" db="EMBL/GenBank/DDBJ databases">
        <title>Brevisbacillus phylogenomics.</title>
        <authorList>
            <person name="Dunlap C."/>
        </authorList>
    </citation>
    <scope>NUCLEOTIDE SEQUENCE [LARGE SCALE GENOMIC DNA]</scope>
    <source>
        <strain evidence="4 5">NRRL NRS-1210</strain>
    </source>
</reference>
<feature type="signal peptide" evidence="2">
    <location>
        <begin position="1"/>
        <end position="27"/>
    </location>
</feature>
<feature type="chain" id="PRO_5015203956" evidence="2">
    <location>
        <begin position="28"/>
        <end position="744"/>
    </location>
</feature>
<evidence type="ECO:0000256" key="2">
    <source>
        <dbReference type="SAM" id="SignalP"/>
    </source>
</evidence>
<protein>
    <submittedName>
        <fullName evidence="4">S-layer protein</fullName>
    </submittedName>
</protein>
<dbReference type="InterPro" id="IPR032599">
    <property type="entry name" value="YcdB/YcdC_rep_domain"/>
</dbReference>
<dbReference type="Pfam" id="PF00395">
    <property type="entry name" value="SLH"/>
    <property type="match status" value="3"/>
</dbReference>
<feature type="region of interest" description="Disordered" evidence="1">
    <location>
        <begin position="469"/>
        <end position="496"/>
    </location>
</feature>
<dbReference type="OrthoDB" id="2476353at2"/>
<dbReference type="Proteomes" id="UP000240419">
    <property type="component" value="Unassembled WGS sequence"/>
</dbReference>
<dbReference type="EMBL" id="PXZM01000056">
    <property type="protein sequence ID" value="PSJ86590.1"/>
    <property type="molecule type" value="Genomic_DNA"/>
</dbReference>
<gene>
    <name evidence="4" type="ORF">C7R93_28190</name>
</gene>
<sequence>MLRRKASWGLSLGVSSSILMTSVFATAGVEGLAPIVHAAEKALSQEEAIKQAQKWVTIPGDYKLRSARMTDPDEDYNYTGRTFWNISWEKSKVGRIYVTIDAASGELSRYSNHLEDDQLGSTKNKLTEEQAIEAATQFLEKVTSEEERSRLSKPNEYVDLDAYYFKNQGQLVKFTRMVNEIPFLGNGFQIIVDRNGEVISFHREWYDDKLPEATKVIEIAEAEKKWEEEAFPSLLYKDLAGRTNNYQQGPGTYELVYEFQNEDPQLVDATNGEVINLFGKAASEKKIKPLGNTVSKETPEKLLITKEEAQKIAEQYMKRLPSNYRFDGSSGGGSSSGRGGISVHHWSFDFTPQNGGGKKSDEVEVDINDRGELVSYQVNPNGRFEETPKKMVITWEQAEESATKLVKALLADQLGEIYLIEEEPSKETLQSYADNGEHYEVQFGMLINGIPVADETFRVEVNPETGVAESLNTRSRSETRQLPKAKEKHTDQQSAKEVIKKQQKLQLVYLQPVPDWKPVKQSEPLLVYRYVGDNGVVKADTGEWYSFVEAQKKQEPGDIDEHPQQAVLDFAVRRGWMAVIDGQLGPEKEVTRGEMAMILAQMVDESEFRHLRPYFDSDGERRIHDFSDVPSSHPSYDAIQKSVEYALIPQTGKNFVPDRMITRAEVADMVARLLGYNDLLDKPELFKSPYQDLQPKHIPAVTLLSAHDLFKGKSATNFEPDATVTRAQIAELLKMVYDQQQKRH</sequence>